<keyword evidence="1" id="KW-0812">Transmembrane</keyword>
<accession>A0A7W7WK06</accession>
<keyword evidence="3" id="KW-1185">Reference proteome</keyword>
<feature type="transmembrane region" description="Helical" evidence="1">
    <location>
        <begin position="141"/>
        <end position="170"/>
    </location>
</feature>
<dbReference type="AlphaFoldDB" id="A0A7W7WK06"/>
<dbReference type="EMBL" id="JACHJR010000001">
    <property type="protein sequence ID" value="MBB4950322.1"/>
    <property type="molecule type" value="Genomic_DNA"/>
</dbReference>
<reference evidence="2 3" key="1">
    <citation type="submission" date="2020-08" db="EMBL/GenBank/DDBJ databases">
        <title>Sequencing the genomes of 1000 actinobacteria strains.</title>
        <authorList>
            <person name="Klenk H.-P."/>
        </authorList>
    </citation>
    <scope>NUCLEOTIDE SEQUENCE [LARGE SCALE GENOMIC DNA]</scope>
    <source>
        <strain evidence="2 3">DSM 44786</strain>
    </source>
</reference>
<keyword evidence="1" id="KW-1133">Transmembrane helix</keyword>
<evidence type="ECO:0000313" key="3">
    <source>
        <dbReference type="Proteomes" id="UP000573327"/>
    </source>
</evidence>
<name>A0A7W7WK06_9ACTN</name>
<keyword evidence="1" id="KW-0472">Membrane</keyword>
<proteinExistence type="predicted"/>
<evidence type="ECO:0000313" key="2">
    <source>
        <dbReference type="EMBL" id="MBB4950322.1"/>
    </source>
</evidence>
<feature type="transmembrane region" description="Helical" evidence="1">
    <location>
        <begin position="65"/>
        <end position="86"/>
    </location>
</feature>
<comment type="caution">
    <text evidence="2">The sequence shown here is derived from an EMBL/GenBank/DDBJ whole genome shotgun (WGS) entry which is preliminary data.</text>
</comment>
<feature type="transmembrane region" description="Helical" evidence="1">
    <location>
        <begin position="98"/>
        <end position="121"/>
    </location>
</feature>
<feature type="transmembrane region" description="Helical" evidence="1">
    <location>
        <begin position="12"/>
        <end position="33"/>
    </location>
</feature>
<dbReference type="RefSeq" id="WP_184921405.1">
    <property type="nucleotide sequence ID" value="NZ_JACHJR010000001.1"/>
</dbReference>
<evidence type="ECO:0008006" key="4">
    <source>
        <dbReference type="Google" id="ProtNLM"/>
    </source>
</evidence>
<gene>
    <name evidence="2" type="ORF">F4556_005857</name>
</gene>
<organism evidence="2 3">
    <name type="scientific">Kitasatospora gansuensis</name>
    <dbReference type="NCBI Taxonomy" id="258050"/>
    <lineage>
        <taxon>Bacteria</taxon>
        <taxon>Bacillati</taxon>
        <taxon>Actinomycetota</taxon>
        <taxon>Actinomycetes</taxon>
        <taxon>Kitasatosporales</taxon>
        <taxon>Streptomycetaceae</taxon>
        <taxon>Kitasatospora</taxon>
    </lineage>
</organism>
<protein>
    <recommendedName>
        <fullName evidence="4">DUF4386 family protein</fullName>
    </recommendedName>
</protein>
<sequence length="234" mass="24785">MASTSVVPRRSTVWAAVAGIGSAGFLVAGQLLLWRTPEYDGIDAVPKLTRYYLDSGNRHLGEASALMHLASALLFAWFLVALIRIVRDGERRAGRSGSLPTLMLAGGTVFMVFIMLAGTIGNLFGISANYADGFPVEPRTVVIAILLLDMSYASTIAAMVGVSVLLFALWRAVQTGHALPGWLGWFAFVLAILCLAGPFGAWLTPLIFALWMLAACVVLLMPAAAGPEVTGTST</sequence>
<feature type="transmembrane region" description="Helical" evidence="1">
    <location>
        <begin position="206"/>
        <end position="225"/>
    </location>
</feature>
<dbReference type="Proteomes" id="UP000573327">
    <property type="component" value="Unassembled WGS sequence"/>
</dbReference>
<feature type="transmembrane region" description="Helical" evidence="1">
    <location>
        <begin position="182"/>
        <end position="200"/>
    </location>
</feature>
<evidence type="ECO:0000256" key="1">
    <source>
        <dbReference type="SAM" id="Phobius"/>
    </source>
</evidence>